<dbReference type="PANTHER" id="PTHR47718:SF13">
    <property type="entry name" value="OS09G0290500 PROTEIN"/>
    <property type="match status" value="1"/>
</dbReference>
<evidence type="ECO:0000313" key="2">
    <source>
        <dbReference type="EnsemblPlants" id="HORVU.MOREX.r3.2HG0108710.1.CDS1"/>
    </source>
</evidence>
<reference evidence="3" key="1">
    <citation type="journal article" date="2012" name="Nature">
        <title>A physical, genetic and functional sequence assembly of the barley genome.</title>
        <authorList>
            <consortium name="The International Barley Genome Sequencing Consortium"/>
            <person name="Mayer K.F."/>
            <person name="Waugh R."/>
            <person name="Brown J.W."/>
            <person name="Schulman A."/>
            <person name="Langridge P."/>
            <person name="Platzer M."/>
            <person name="Fincher G.B."/>
            <person name="Muehlbauer G.J."/>
            <person name="Sato K."/>
            <person name="Close T.J."/>
            <person name="Wise R.P."/>
            <person name="Stein N."/>
        </authorList>
    </citation>
    <scope>NUCLEOTIDE SEQUENCE [LARGE SCALE GENOMIC DNA]</scope>
    <source>
        <strain evidence="3">cv. Morex</strain>
    </source>
</reference>
<dbReference type="AlphaFoldDB" id="A0A8I6WNF8"/>
<dbReference type="PANTHER" id="PTHR47718">
    <property type="entry name" value="OS01G0519700 PROTEIN"/>
    <property type="match status" value="1"/>
</dbReference>
<dbReference type="Proteomes" id="UP000011116">
    <property type="component" value="Chromosome 2H"/>
</dbReference>
<protein>
    <recommendedName>
        <fullName evidence="1">MULE transposase domain-containing protein</fullName>
    </recommendedName>
</protein>
<evidence type="ECO:0000313" key="3">
    <source>
        <dbReference type="Proteomes" id="UP000011116"/>
    </source>
</evidence>
<organism evidence="2 3">
    <name type="scientific">Hordeum vulgare subsp. vulgare</name>
    <name type="common">Domesticated barley</name>
    <dbReference type="NCBI Taxonomy" id="112509"/>
    <lineage>
        <taxon>Eukaryota</taxon>
        <taxon>Viridiplantae</taxon>
        <taxon>Streptophyta</taxon>
        <taxon>Embryophyta</taxon>
        <taxon>Tracheophyta</taxon>
        <taxon>Spermatophyta</taxon>
        <taxon>Magnoliopsida</taxon>
        <taxon>Liliopsida</taxon>
        <taxon>Poales</taxon>
        <taxon>Poaceae</taxon>
        <taxon>BOP clade</taxon>
        <taxon>Pooideae</taxon>
        <taxon>Triticodae</taxon>
        <taxon>Triticeae</taxon>
        <taxon>Hordeinae</taxon>
        <taxon>Hordeum</taxon>
    </lineage>
</organism>
<feature type="domain" description="MULE transposase" evidence="1">
    <location>
        <begin position="111"/>
        <end position="205"/>
    </location>
</feature>
<name>A0A8I6WNF8_HORVV</name>
<sequence>MQIGDGPRAEILAMQGAGFRKHIMVDNFISRYGSYDKCGLVRRDVYNHCCRENMKLIAKGDAETTVGIMRSGKTNDPDFFFEYVLDKEGRLKSMFWCDAQSRRDYQHYGDVVEFDNTYKMNRYGMPFIPFVGVNNHRCTIVFGCAIVSDETEGTYVWLLQTFMRANCQQKPKSIITDGEPAMIRAIRSVFSDVLHHICACHIEKNMQRHLYYKSLDEFRSLLYYATSQDNFEQRWSAFVDK</sequence>
<reference evidence="2" key="3">
    <citation type="submission" date="2022-01" db="UniProtKB">
        <authorList>
            <consortium name="EnsemblPlants"/>
        </authorList>
    </citation>
    <scope>IDENTIFICATION</scope>
    <source>
        <strain evidence="2">subsp. vulgare</strain>
    </source>
</reference>
<accession>A0A8I6WNF8</accession>
<dbReference type="InterPro" id="IPR018289">
    <property type="entry name" value="MULE_transposase_dom"/>
</dbReference>
<evidence type="ECO:0000259" key="1">
    <source>
        <dbReference type="Pfam" id="PF10551"/>
    </source>
</evidence>
<keyword evidence="3" id="KW-1185">Reference proteome</keyword>
<proteinExistence type="predicted"/>
<dbReference type="Gramene" id="HORVU.MOREX.r3.2HG0108710.1">
    <property type="protein sequence ID" value="HORVU.MOREX.r3.2HG0108710.1.CDS1"/>
    <property type="gene ID" value="HORVU.MOREX.r3.2HG0108710"/>
</dbReference>
<reference evidence="2" key="2">
    <citation type="submission" date="2020-10" db="EMBL/GenBank/DDBJ databases">
        <authorList>
            <person name="Scholz U."/>
            <person name="Mascher M."/>
            <person name="Fiebig A."/>
        </authorList>
    </citation>
    <scope>NUCLEOTIDE SEQUENCE [LARGE SCALE GENOMIC DNA]</scope>
    <source>
        <strain evidence="2">cv. Morex</strain>
    </source>
</reference>
<dbReference type="EnsemblPlants" id="HORVU.MOREX.r3.2HG0108710.1">
    <property type="protein sequence ID" value="HORVU.MOREX.r3.2HG0108710.1.CDS1"/>
    <property type="gene ID" value="HORVU.MOREX.r3.2HG0108710"/>
</dbReference>
<dbReference type="Pfam" id="PF10551">
    <property type="entry name" value="MULE"/>
    <property type="match status" value="1"/>
</dbReference>